<dbReference type="Proteomes" id="UP000887565">
    <property type="component" value="Unplaced"/>
</dbReference>
<evidence type="ECO:0000313" key="2">
    <source>
        <dbReference type="WBParaSite" id="nRc.2.0.1.t12573-RA"/>
    </source>
</evidence>
<keyword evidence="1" id="KW-1185">Reference proteome</keyword>
<protein>
    <submittedName>
        <fullName evidence="2">Uncharacterized protein</fullName>
    </submittedName>
</protein>
<name>A0A915IFJ1_ROMCU</name>
<dbReference type="AlphaFoldDB" id="A0A915IFJ1"/>
<organism evidence="1 2">
    <name type="scientific">Romanomermis culicivorax</name>
    <name type="common">Nematode worm</name>
    <dbReference type="NCBI Taxonomy" id="13658"/>
    <lineage>
        <taxon>Eukaryota</taxon>
        <taxon>Metazoa</taxon>
        <taxon>Ecdysozoa</taxon>
        <taxon>Nematoda</taxon>
        <taxon>Enoplea</taxon>
        <taxon>Dorylaimia</taxon>
        <taxon>Mermithida</taxon>
        <taxon>Mermithoidea</taxon>
        <taxon>Mermithidae</taxon>
        <taxon>Romanomermis</taxon>
    </lineage>
</organism>
<accession>A0A915IFJ1</accession>
<dbReference type="WBParaSite" id="nRc.2.0.1.t12573-RA">
    <property type="protein sequence ID" value="nRc.2.0.1.t12573-RA"/>
    <property type="gene ID" value="nRc.2.0.1.g12573"/>
</dbReference>
<evidence type="ECO:0000313" key="1">
    <source>
        <dbReference type="Proteomes" id="UP000887565"/>
    </source>
</evidence>
<sequence length="91" mass="10539">MDATARNMKTRPLSNHMAVDLHRRSPGIWHIMGRGRDRPIELNPVEDTRRPMCQTGEEEPSLSLRLRLKLFVNYGHYANLWPAVLGSNILY</sequence>
<reference evidence="2" key="1">
    <citation type="submission" date="2022-11" db="UniProtKB">
        <authorList>
            <consortium name="WormBaseParasite"/>
        </authorList>
    </citation>
    <scope>IDENTIFICATION</scope>
</reference>
<proteinExistence type="predicted"/>